<dbReference type="EMBL" id="CAJQZP010001172">
    <property type="protein sequence ID" value="CAG5025710.1"/>
    <property type="molecule type" value="Genomic_DNA"/>
</dbReference>
<dbReference type="OrthoDB" id="7490114at2759"/>
<reference evidence="2" key="1">
    <citation type="submission" date="2021-04" db="EMBL/GenBank/DDBJ databases">
        <authorList>
            <person name="Tunstrom K."/>
        </authorList>
    </citation>
    <scope>NUCLEOTIDE SEQUENCE</scope>
</reference>
<gene>
    <name evidence="2" type="ORF">PAPOLLO_LOCUS18457</name>
</gene>
<proteinExistence type="predicted"/>
<organism evidence="2 3">
    <name type="scientific">Parnassius apollo</name>
    <name type="common">Apollo butterfly</name>
    <name type="synonym">Papilio apollo</name>
    <dbReference type="NCBI Taxonomy" id="110799"/>
    <lineage>
        <taxon>Eukaryota</taxon>
        <taxon>Metazoa</taxon>
        <taxon>Ecdysozoa</taxon>
        <taxon>Arthropoda</taxon>
        <taxon>Hexapoda</taxon>
        <taxon>Insecta</taxon>
        <taxon>Pterygota</taxon>
        <taxon>Neoptera</taxon>
        <taxon>Endopterygota</taxon>
        <taxon>Lepidoptera</taxon>
        <taxon>Glossata</taxon>
        <taxon>Ditrysia</taxon>
        <taxon>Papilionoidea</taxon>
        <taxon>Papilionidae</taxon>
        <taxon>Parnassiinae</taxon>
        <taxon>Parnassini</taxon>
        <taxon>Parnassius</taxon>
        <taxon>Parnassius</taxon>
    </lineage>
</organism>
<name>A0A8S3XKY3_PARAO</name>
<dbReference type="Proteomes" id="UP000691718">
    <property type="component" value="Unassembled WGS sequence"/>
</dbReference>
<evidence type="ECO:0000256" key="1">
    <source>
        <dbReference type="SAM" id="SignalP"/>
    </source>
</evidence>
<keyword evidence="3" id="KW-1185">Reference proteome</keyword>
<evidence type="ECO:0000313" key="3">
    <source>
        <dbReference type="Proteomes" id="UP000691718"/>
    </source>
</evidence>
<evidence type="ECO:0000313" key="2">
    <source>
        <dbReference type="EMBL" id="CAG5025710.1"/>
    </source>
</evidence>
<comment type="caution">
    <text evidence="2">The sequence shown here is derived from an EMBL/GenBank/DDBJ whole genome shotgun (WGS) entry which is preliminary data.</text>
</comment>
<dbReference type="AlphaFoldDB" id="A0A8S3XKY3"/>
<feature type="chain" id="PRO_5035868309" evidence="1">
    <location>
        <begin position="23"/>
        <end position="119"/>
    </location>
</feature>
<sequence length="119" mass="12615">MMKLVVFSCLLAISLTTPYAYAAHLGYGAPYAYSNYRGIWSLALGQPAEFLGSDGRPLDTLDVNLVRSAPIAINSGIHFLKKRDVIKPVVAAPACPDATPLITLTTPITYAAPVAPIAL</sequence>
<protein>
    <submittedName>
        <fullName evidence="2">(apollo) hypothetical protein</fullName>
    </submittedName>
</protein>
<keyword evidence="1" id="KW-0732">Signal</keyword>
<feature type="signal peptide" evidence="1">
    <location>
        <begin position="1"/>
        <end position="22"/>
    </location>
</feature>
<accession>A0A8S3XKY3</accession>